<organism evidence="2 3">
    <name type="scientific">Chromobacterium phragmitis</name>
    <dbReference type="NCBI Taxonomy" id="2202141"/>
    <lineage>
        <taxon>Bacteria</taxon>
        <taxon>Pseudomonadati</taxon>
        <taxon>Pseudomonadota</taxon>
        <taxon>Betaproteobacteria</taxon>
        <taxon>Neisseriales</taxon>
        <taxon>Chromobacteriaceae</taxon>
        <taxon>Chromobacterium</taxon>
    </lineage>
</organism>
<evidence type="ECO:0000313" key="3">
    <source>
        <dbReference type="Proteomes" id="UP001462502"/>
    </source>
</evidence>
<evidence type="ECO:0000256" key="1">
    <source>
        <dbReference type="SAM" id="Phobius"/>
    </source>
</evidence>
<dbReference type="RefSeq" id="WP_114062990.1">
    <property type="nucleotide sequence ID" value="NZ_CP029495.1"/>
</dbReference>
<evidence type="ECO:0000313" key="2">
    <source>
        <dbReference type="EMBL" id="MEO9383080.1"/>
    </source>
</evidence>
<feature type="transmembrane region" description="Helical" evidence="1">
    <location>
        <begin position="20"/>
        <end position="39"/>
    </location>
</feature>
<reference evidence="2 3" key="1">
    <citation type="submission" date="2024-05" db="EMBL/GenBank/DDBJ databases">
        <authorList>
            <person name="De Oliveira J.P."/>
            <person name="Noriler S.A."/>
            <person name="De Oliveira A.G."/>
            <person name="Sipoli D.S."/>
        </authorList>
    </citation>
    <scope>NUCLEOTIDE SEQUENCE [LARGE SCALE GENOMIC DNA]</scope>
    <source>
        <strain evidence="2 3">LABIM192</strain>
    </source>
</reference>
<dbReference type="Proteomes" id="UP001462502">
    <property type="component" value="Unassembled WGS sequence"/>
</dbReference>
<gene>
    <name evidence="2" type="ORF">ABI908_02980</name>
</gene>
<keyword evidence="1" id="KW-0812">Transmembrane</keyword>
<protein>
    <recommendedName>
        <fullName evidence="4">DUF2244 domain-containing protein</fullName>
    </recommendedName>
</protein>
<keyword evidence="1" id="KW-1133">Transmembrane helix</keyword>
<name>A0ABV0IR80_9NEIS</name>
<sequence length="153" mass="16921">MRERPLLQAFSVPLRPSRLWLALVAGGFAGYALIVLCYLPAAYAMSAPAAAWLAWRALRADGWAGAARVERIEVDPRGRLFLCSGAERLEAEPLDDSFATPQLTVLSAKAGGKRRSVALWPDSSNAEARRLLRVYLLWFHPPQAKEESTETTR</sequence>
<keyword evidence="3" id="KW-1185">Reference proteome</keyword>
<proteinExistence type="predicted"/>
<keyword evidence="1" id="KW-0472">Membrane</keyword>
<dbReference type="EMBL" id="JBDXMI010000001">
    <property type="protein sequence ID" value="MEO9383080.1"/>
    <property type="molecule type" value="Genomic_DNA"/>
</dbReference>
<evidence type="ECO:0008006" key="4">
    <source>
        <dbReference type="Google" id="ProtNLM"/>
    </source>
</evidence>
<accession>A0ABV0IR80</accession>
<comment type="caution">
    <text evidence="2">The sequence shown here is derived from an EMBL/GenBank/DDBJ whole genome shotgun (WGS) entry which is preliminary data.</text>
</comment>